<organism evidence="6 7">
    <name type="scientific">Thiobacillus denitrificans</name>
    <dbReference type="NCBI Taxonomy" id="36861"/>
    <lineage>
        <taxon>Bacteria</taxon>
        <taxon>Pseudomonadati</taxon>
        <taxon>Pseudomonadota</taxon>
        <taxon>Betaproteobacteria</taxon>
        <taxon>Nitrosomonadales</taxon>
        <taxon>Thiobacillaceae</taxon>
        <taxon>Thiobacillus</taxon>
    </lineage>
</organism>
<dbReference type="GO" id="GO:0005524">
    <property type="term" value="F:ATP binding"/>
    <property type="evidence" value="ECO:0007669"/>
    <property type="project" value="UniProtKB-KW"/>
</dbReference>
<evidence type="ECO:0000256" key="4">
    <source>
        <dbReference type="PIRSR" id="PIRSR006806-1"/>
    </source>
</evidence>
<dbReference type="Gene3D" id="3.40.50.10420">
    <property type="entry name" value="NagB/RpiA/CoA transferase-like"/>
    <property type="match status" value="1"/>
</dbReference>
<dbReference type="GO" id="GO:0009396">
    <property type="term" value="P:folic acid-containing compound biosynthetic process"/>
    <property type="evidence" value="ECO:0007669"/>
    <property type="project" value="TreeGrafter"/>
</dbReference>
<dbReference type="Pfam" id="PF01812">
    <property type="entry name" value="5-FTHF_cyc-lig"/>
    <property type="match status" value="1"/>
</dbReference>
<dbReference type="AlphaFoldDB" id="A0A119CVR4"/>
<dbReference type="InterPro" id="IPR002698">
    <property type="entry name" value="FTHF_cligase"/>
</dbReference>
<keyword evidence="7" id="KW-1185">Reference proteome</keyword>
<dbReference type="InterPro" id="IPR037171">
    <property type="entry name" value="NagB/RpiA_transferase-like"/>
</dbReference>
<dbReference type="PIRSF" id="PIRSF006806">
    <property type="entry name" value="FTHF_cligase"/>
    <property type="match status" value="1"/>
</dbReference>
<gene>
    <name evidence="6" type="ORF">ABW22_09710</name>
</gene>
<dbReference type="GO" id="GO:0046872">
    <property type="term" value="F:metal ion binding"/>
    <property type="evidence" value="ECO:0007669"/>
    <property type="project" value="UniProtKB-KW"/>
</dbReference>
<keyword evidence="6" id="KW-0436">Ligase</keyword>
<evidence type="ECO:0000256" key="3">
    <source>
        <dbReference type="ARBA" id="ARBA00022840"/>
    </source>
</evidence>
<evidence type="ECO:0000256" key="5">
    <source>
        <dbReference type="RuleBase" id="RU361279"/>
    </source>
</evidence>
<evidence type="ECO:0000313" key="6">
    <source>
        <dbReference type="EMBL" id="KVW95449.1"/>
    </source>
</evidence>
<dbReference type="InterPro" id="IPR024185">
    <property type="entry name" value="FTHF_cligase-like_sf"/>
</dbReference>
<name>A0A119CVR4_THIDE</name>
<dbReference type="EC" id="6.3.3.2" evidence="5"/>
<dbReference type="NCBIfam" id="TIGR02727">
    <property type="entry name" value="MTHFS_bact"/>
    <property type="match status" value="1"/>
</dbReference>
<proteinExistence type="inferred from homology"/>
<feature type="binding site" evidence="4">
    <location>
        <position position="54"/>
    </location>
    <ligand>
        <name>substrate</name>
    </ligand>
</feature>
<evidence type="ECO:0000256" key="2">
    <source>
        <dbReference type="ARBA" id="ARBA00022741"/>
    </source>
</evidence>
<dbReference type="Proteomes" id="UP000064243">
    <property type="component" value="Unassembled WGS sequence"/>
</dbReference>
<keyword evidence="5" id="KW-0479">Metal-binding</keyword>
<dbReference type="GO" id="GO:0030272">
    <property type="term" value="F:5-formyltetrahydrofolate cyclo-ligase activity"/>
    <property type="evidence" value="ECO:0007669"/>
    <property type="project" value="UniProtKB-EC"/>
</dbReference>
<dbReference type="SUPFAM" id="SSF100950">
    <property type="entry name" value="NagB/RpiA/CoA transferase-like"/>
    <property type="match status" value="1"/>
</dbReference>
<comment type="cofactor">
    <cofactor evidence="5">
        <name>Mg(2+)</name>
        <dbReference type="ChEBI" id="CHEBI:18420"/>
    </cofactor>
</comment>
<dbReference type="EMBL" id="LDUG01000025">
    <property type="protein sequence ID" value="KVW95449.1"/>
    <property type="molecule type" value="Genomic_DNA"/>
</dbReference>
<keyword evidence="5" id="KW-0460">Magnesium</keyword>
<keyword evidence="3 4" id="KW-0067">ATP-binding</keyword>
<keyword evidence="2 4" id="KW-0547">Nucleotide-binding</keyword>
<dbReference type="OrthoDB" id="9801938at2"/>
<feature type="binding site" evidence="4">
    <location>
        <position position="49"/>
    </location>
    <ligand>
        <name>substrate</name>
    </ligand>
</feature>
<accession>A0A119CVR4</accession>
<comment type="caution">
    <text evidence="6">The sequence shown here is derived from an EMBL/GenBank/DDBJ whole genome shotgun (WGS) entry which is preliminary data.</text>
</comment>
<sequence>MTKFNLRRQLKAARNALKPADRHKAARASLRLALRHGLLLRSQRIGFYLPQGGEFDAHPLLNQALWMHRECFLPMLPRRGRVMRFGRVGRNTRMKPNRFGIPEPIDAKPLRARQLDLLLMPLVGFDLEGNRLGMGGGFYDATLAFMRHRRLWRKPRLVGIAYECQRVDALPHEPWDMPLDAVLTERQLYRFNSSHPGVYSPR</sequence>
<dbReference type="STRING" id="1123392.GCA_000376425_02152"/>
<protein>
    <recommendedName>
        <fullName evidence="5">5-formyltetrahydrofolate cyclo-ligase</fullName>
        <ecNumber evidence="5">6.3.3.2</ecNumber>
    </recommendedName>
</protein>
<dbReference type="PATRIC" id="fig|36861.3.peg.1601"/>
<feature type="binding site" evidence="4">
    <location>
        <begin position="3"/>
        <end position="7"/>
    </location>
    <ligand>
        <name>ATP</name>
        <dbReference type="ChEBI" id="CHEBI:30616"/>
    </ligand>
</feature>
<evidence type="ECO:0000256" key="1">
    <source>
        <dbReference type="ARBA" id="ARBA00010638"/>
    </source>
</evidence>
<feature type="binding site" evidence="4">
    <location>
        <begin position="131"/>
        <end position="139"/>
    </location>
    <ligand>
        <name>ATP</name>
        <dbReference type="ChEBI" id="CHEBI:30616"/>
    </ligand>
</feature>
<dbReference type="GO" id="GO:0035999">
    <property type="term" value="P:tetrahydrofolate interconversion"/>
    <property type="evidence" value="ECO:0007669"/>
    <property type="project" value="TreeGrafter"/>
</dbReference>
<reference evidence="6 7" key="1">
    <citation type="journal article" date="2015" name="Appl. Environ. Microbiol.">
        <title>Aerobic and Anaerobic Thiosulfate Oxidation by a Cold-Adapted, Subglacial Chemoautotroph.</title>
        <authorList>
            <person name="Harrold Z.R."/>
            <person name="Skidmore M.L."/>
            <person name="Hamilton T.L."/>
            <person name="Desch L."/>
            <person name="Amada K."/>
            <person name="van Gelder W."/>
            <person name="Glover K."/>
            <person name="Roden E.E."/>
            <person name="Boyd E.S."/>
        </authorList>
    </citation>
    <scope>NUCLEOTIDE SEQUENCE [LARGE SCALE GENOMIC DNA]</scope>
    <source>
        <strain evidence="6 7">RG</strain>
    </source>
</reference>
<evidence type="ECO:0000313" key="7">
    <source>
        <dbReference type="Proteomes" id="UP000064243"/>
    </source>
</evidence>
<dbReference type="PANTHER" id="PTHR23407:SF1">
    <property type="entry name" value="5-FORMYLTETRAHYDROFOLATE CYCLO-LIGASE"/>
    <property type="match status" value="1"/>
</dbReference>
<comment type="similarity">
    <text evidence="1 5">Belongs to the 5-formyltetrahydrofolate cyclo-ligase family.</text>
</comment>
<comment type="catalytic activity">
    <reaction evidence="5">
        <text>(6S)-5-formyl-5,6,7,8-tetrahydrofolate + ATP = (6R)-5,10-methenyltetrahydrofolate + ADP + phosphate</text>
        <dbReference type="Rhea" id="RHEA:10488"/>
        <dbReference type="ChEBI" id="CHEBI:30616"/>
        <dbReference type="ChEBI" id="CHEBI:43474"/>
        <dbReference type="ChEBI" id="CHEBI:57455"/>
        <dbReference type="ChEBI" id="CHEBI:57457"/>
        <dbReference type="ChEBI" id="CHEBI:456216"/>
        <dbReference type="EC" id="6.3.3.2"/>
    </reaction>
</comment>
<dbReference type="PANTHER" id="PTHR23407">
    <property type="entry name" value="ATPASE INHIBITOR/5-FORMYLTETRAHYDROFOLATE CYCLO-LIGASE"/>
    <property type="match status" value="1"/>
</dbReference>
<dbReference type="RefSeq" id="WP_059755564.1">
    <property type="nucleotide sequence ID" value="NZ_LDUG01000025.1"/>
</dbReference>